<dbReference type="RefSeq" id="WP_156402359.1">
    <property type="nucleotide sequence ID" value="NZ_BMLD01000014.1"/>
</dbReference>
<evidence type="ECO:0000313" key="1">
    <source>
        <dbReference type="EMBL" id="MDR6533668.1"/>
    </source>
</evidence>
<comment type="caution">
    <text evidence="1">The sequence shown here is derived from an EMBL/GenBank/DDBJ whole genome shotgun (WGS) entry which is preliminary data.</text>
</comment>
<accession>A0ABU1N5Q1</accession>
<name>A0ABU1N5Q1_9CAUL</name>
<organism evidence="1 2">
    <name type="scientific">Caulobacter rhizosphaerae</name>
    <dbReference type="NCBI Taxonomy" id="2010972"/>
    <lineage>
        <taxon>Bacteria</taxon>
        <taxon>Pseudomonadati</taxon>
        <taxon>Pseudomonadota</taxon>
        <taxon>Alphaproteobacteria</taxon>
        <taxon>Caulobacterales</taxon>
        <taxon>Caulobacteraceae</taxon>
        <taxon>Caulobacter</taxon>
    </lineage>
</organism>
<sequence>MIRRLSKPPNALKSLCFQAQGAASTSFGFKKPLIFASSAAGRIIATLKLLSQQRRPDSACSGWKNQPSVALHGLETRRIARFCSQDSLP</sequence>
<proteinExistence type="predicted"/>
<dbReference type="Proteomes" id="UP001262754">
    <property type="component" value="Unassembled WGS sequence"/>
</dbReference>
<keyword evidence="2" id="KW-1185">Reference proteome</keyword>
<protein>
    <submittedName>
        <fullName evidence="1">Uncharacterized protein</fullName>
    </submittedName>
</protein>
<evidence type="ECO:0000313" key="2">
    <source>
        <dbReference type="Proteomes" id="UP001262754"/>
    </source>
</evidence>
<gene>
    <name evidence="1" type="ORF">J2800_004434</name>
</gene>
<dbReference type="EMBL" id="JAVDRL010000013">
    <property type="protein sequence ID" value="MDR6533668.1"/>
    <property type="molecule type" value="Genomic_DNA"/>
</dbReference>
<reference evidence="1 2" key="1">
    <citation type="submission" date="2023-07" db="EMBL/GenBank/DDBJ databases">
        <title>Sorghum-associated microbial communities from plants grown in Nebraska, USA.</title>
        <authorList>
            <person name="Schachtman D."/>
        </authorList>
    </citation>
    <scope>NUCLEOTIDE SEQUENCE [LARGE SCALE GENOMIC DNA]</scope>
    <source>
        <strain evidence="1 2">DS2154</strain>
    </source>
</reference>